<proteinExistence type="predicted"/>
<sequence length="147" mass="17052">MIWIMIAALVVVFVIGYWFMTADTRKANDSLASLLKIKPVYIESMLLEMGKRQSAMFIRSISGGYAEEIRKAAYIVFIYQTFIKDASDENILTWRNVLVRAHLNPVLTSEHAELALFYFSELDIEPFELAQFRRSYNDTFNQLHLVS</sequence>
<evidence type="ECO:0000313" key="1">
    <source>
        <dbReference type="EMBL" id="XDU71827.1"/>
    </source>
</evidence>
<protein>
    <submittedName>
        <fullName evidence="1">DUF1198 domain-containing protein</fullName>
    </submittedName>
</protein>
<name>A0AB39VRC8_9GAMM</name>
<organism evidence="1">
    <name type="scientific">Rouxiella sp. WC2420</name>
    <dbReference type="NCBI Taxonomy" id="3234145"/>
    <lineage>
        <taxon>Bacteria</taxon>
        <taxon>Pseudomonadati</taxon>
        <taxon>Pseudomonadota</taxon>
        <taxon>Gammaproteobacteria</taxon>
        <taxon>Enterobacterales</taxon>
        <taxon>Yersiniaceae</taxon>
        <taxon>Rouxiella</taxon>
    </lineage>
</organism>
<dbReference type="EMBL" id="CP165628">
    <property type="protein sequence ID" value="XDU71827.1"/>
    <property type="molecule type" value="Genomic_DNA"/>
</dbReference>
<gene>
    <name evidence="1" type="ORF">AB3G37_20250</name>
</gene>
<accession>A0AB39VRC8</accession>
<dbReference type="RefSeq" id="WP_009636963.1">
    <property type="nucleotide sequence ID" value="NZ_CP165628.1"/>
</dbReference>
<dbReference type="Pfam" id="PF06711">
    <property type="entry name" value="DUF1198"/>
    <property type="match status" value="1"/>
</dbReference>
<dbReference type="AlphaFoldDB" id="A0AB39VRC8"/>
<dbReference type="InterPro" id="IPR009587">
    <property type="entry name" value="DUF1198"/>
</dbReference>
<reference evidence="1" key="1">
    <citation type="submission" date="2024-07" db="EMBL/GenBank/DDBJ databases">
        <authorList>
            <person name="Biller S.J."/>
        </authorList>
    </citation>
    <scope>NUCLEOTIDE SEQUENCE</scope>
    <source>
        <strain evidence="1">WC2420</strain>
    </source>
</reference>